<keyword evidence="2" id="KW-1185">Reference proteome</keyword>
<sequence length="49" mass="5757">MPNYVLHYDSLASLDSFLVKKARKTDPVQWTRKFSRWINTSSFPSPPSR</sequence>
<dbReference type="AlphaFoldDB" id="A0AAV1Z824"/>
<evidence type="ECO:0000313" key="2">
    <source>
        <dbReference type="Proteomes" id="UP001497382"/>
    </source>
</evidence>
<evidence type="ECO:0000313" key="1">
    <source>
        <dbReference type="EMBL" id="CAL1266482.1"/>
    </source>
</evidence>
<dbReference type="Proteomes" id="UP001497382">
    <property type="component" value="Unassembled WGS sequence"/>
</dbReference>
<comment type="caution">
    <text evidence="1">The sequence shown here is derived from an EMBL/GenBank/DDBJ whole genome shotgun (WGS) entry which is preliminary data.</text>
</comment>
<proteinExistence type="predicted"/>
<organism evidence="1 2">
    <name type="scientific">Larinioides sclopetarius</name>
    <dbReference type="NCBI Taxonomy" id="280406"/>
    <lineage>
        <taxon>Eukaryota</taxon>
        <taxon>Metazoa</taxon>
        <taxon>Ecdysozoa</taxon>
        <taxon>Arthropoda</taxon>
        <taxon>Chelicerata</taxon>
        <taxon>Arachnida</taxon>
        <taxon>Araneae</taxon>
        <taxon>Araneomorphae</taxon>
        <taxon>Entelegynae</taxon>
        <taxon>Araneoidea</taxon>
        <taxon>Araneidae</taxon>
        <taxon>Larinioides</taxon>
    </lineage>
</organism>
<protein>
    <submittedName>
        <fullName evidence="1">Uncharacterized protein</fullName>
    </submittedName>
</protein>
<accession>A0AAV1Z824</accession>
<reference evidence="1 2" key="1">
    <citation type="submission" date="2024-04" db="EMBL/GenBank/DDBJ databases">
        <authorList>
            <person name="Rising A."/>
            <person name="Reimegard J."/>
            <person name="Sonavane S."/>
            <person name="Akerstrom W."/>
            <person name="Nylinder S."/>
            <person name="Hedman E."/>
            <person name="Kallberg Y."/>
        </authorList>
    </citation>
    <scope>NUCLEOTIDE SEQUENCE [LARGE SCALE GENOMIC DNA]</scope>
</reference>
<dbReference type="EMBL" id="CAXIEN010000023">
    <property type="protein sequence ID" value="CAL1266482.1"/>
    <property type="molecule type" value="Genomic_DNA"/>
</dbReference>
<name>A0AAV1Z824_9ARAC</name>
<gene>
    <name evidence="1" type="ORF">LARSCL_LOCUS3121</name>
</gene>